<dbReference type="RefSeq" id="WP_224860875.1">
    <property type="nucleotide sequence ID" value="NZ_JAYJJT010000019.1"/>
</dbReference>
<dbReference type="Pfam" id="PF00501">
    <property type="entry name" value="AMP-binding"/>
    <property type="match status" value="1"/>
</dbReference>
<sequence>MTPTADTVVELLGQQAAWCGEKAAFSYSYHGDGRYGAQVTFRELDYRARAIGAGLQRSGVLEGSPVLVLCRPGLDSVAGMFGCWYAGGIAVPIPERVGPGLASVIADVGAGFALASTVTPASIRAAVDTLAGRVGEPLVWCDTENGDAGSWQVPVIDAHTVAMVQYPSAPTRAARGVVLMHGNLMASLVALGEAWPGDHRDVAVSWLPTHHGMGLIGAVLSGIYRGCSTVLMSPSAVMARPLCWLEAISRWRATMTVAPDVAYRSCVARSTPAERAGLDLSSLSTATNTGQPLRAATMRSFSDAFAPSGFRGEAFTPVYGLPEASGLVAGGAASPLPVIRHLDQVALQSDRVVDAAPDDPGAVEVVGCGRPRAQVVIVDPQSWRPCKPNEVGEIWIAGPSVARGYWDAPAPTEQMFGAMPAHARNGPFLRSGDRGFVRGGQLFVIGRCHDLVVLGGAHYHPHDLEATVAACHPLLVAGRGAVFTATPPSGGGDCGRSA</sequence>
<evidence type="ECO:0000256" key="1">
    <source>
        <dbReference type="ARBA" id="ARBA00006432"/>
    </source>
</evidence>
<accession>A0ABU5YMK7</accession>
<dbReference type="PANTHER" id="PTHR22754:SF32">
    <property type="entry name" value="DISCO-INTERACTING PROTEIN 2"/>
    <property type="match status" value="1"/>
</dbReference>
<proteinExistence type="inferred from homology"/>
<comment type="similarity">
    <text evidence="1">Belongs to the ATP-dependent AMP-binding enzyme family.</text>
</comment>
<dbReference type="Gene3D" id="3.30.300.30">
    <property type="match status" value="1"/>
</dbReference>
<comment type="caution">
    <text evidence="3">The sequence shown here is derived from an EMBL/GenBank/DDBJ whole genome shotgun (WGS) entry which is preliminary data.</text>
</comment>
<feature type="domain" description="AMP-dependent synthetase/ligase" evidence="2">
    <location>
        <begin position="16"/>
        <end position="406"/>
    </location>
</feature>
<keyword evidence="4" id="KW-1185">Reference proteome</keyword>
<dbReference type="InterPro" id="IPR045851">
    <property type="entry name" value="AMP-bd_C_sf"/>
</dbReference>
<protein>
    <submittedName>
        <fullName evidence="3">AMP-binding protein</fullName>
    </submittedName>
</protein>
<dbReference type="EMBL" id="JAYJJT010000019">
    <property type="protein sequence ID" value="MEB3051283.1"/>
    <property type="molecule type" value="Genomic_DNA"/>
</dbReference>
<dbReference type="SUPFAM" id="SSF56801">
    <property type="entry name" value="Acetyl-CoA synthetase-like"/>
    <property type="match status" value="1"/>
</dbReference>
<evidence type="ECO:0000313" key="3">
    <source>
        <dbReference type="EMBL" id="MEB3051283.1"/>
    </source>
</evidence>
<organism evidence="3 4">
    <name type="scientific">[Mycobacterium] zoologicum</name>
    <dbReference type="NCBI Taxonomy" id="2872311"/>
    <lineage>
        <taxon>Bacteria</taxon>
        <taxon>Bacillati</taxon>
        <taxon>Actinomycetota</taxon>
        <taxon>Actinomycetes</taxon>
        <taxon>Mycobacteriales</taxon>
        <taxon>Mycobacteriaceae</taxon>
        <taxon>Mycolicibacter</taxon>
    </lineage>
</organism>
<dbReference type="InterPro" id="IPR000873">
    <property type="entry name" value="AMP-dep_synth/lig_dom"/>
</dbReference>
<reference evidence="3 4" key="1">
    <citation type="submission" date="2023-12" db="EMBL/GenBank/DDBJ databases">
        <title>Description of new species of Mycobacterium terrae complex isolated from sewage at the Sao Paulo Zoological Park Foundation in Brazil.</title>
        <authorList>
            <person name="Romagnoli C.L."/>
            <person name="Conceicao E.C."/>
            <person name="Machado E."/>
            <person name="Barreto L.B.P.F."/>
            <person name="Sharma A."/>
            <person name="Silva N.M."/>
            <person name="Marques L.E."/>
            <person name="Juliana M.A."/>
            <person name="Lourenco M.C.S."/>
            <person name="Digiampietri L.A."/>
            <person name="Suffys P.N."/>
            <person name="Viana-Niero C."/>
        </authorList>
    </citation>
    <scope>NUCLEOTIDE SEQUENCE [LARGE SCALE GENOMIC DNA]</scope>
    <source>
        <strain evidence="3 4">MYC123</strain>
    </source>
</reference>
<evidence type="ECO:0000313" key="4">
    <source>
        <dbReference type="Proteomes" id="UP001299046"/>
    </source>
</evidence>
<evidence type="ECO:0000259" key="2">
    <source>
        <dbReference type="Pfam" id="PF00501"/>
    </source>
</evidence>
<dbReference type="InterPro" id="IPR042099">
    <property type="entry name" value="ANL_N_sf"/>
</dbReference>
<name>A0ABU5YMK7_9MYCO</name>
<dbReference type="Proteomes" id="UP001299046">
    <property type="component" value="Unassembled WGS sequence"/>
</dbReference>
<dbReference type="Gene3D" id="3.40.50.12780">
    <property type="entry name" value="N-terminal domain of ligase-like"/>
    <property type="match status" value="1"/>
</dbReference>
<dbReference type="PANTHER" id="PTHR22754">
    <property type="entry name" value="DISCO-INTERACTING PROTEIN 2 DIP2 -RELATED"/>
    <property type="match status" value="1"/>
</dbReference>
<gene>
    <name evidence="3" type="ORF">KV112_16310</name>
</gene>